<dbReference type="Proteomes" id="UP000515928">
    <property type="component" value="Chromosome"/>
</dbReference>
<feature type="transmembrane region" description="Helical" evidence="1">
    <location>
        <begin position="135"/>
        <end position="154"/>
    </location>
</feature>
<dbReference type="AlphaFoldDB" id="A0A7G9RYE1"/>
<gene>
    <name evidence="2" type="ORF">H9L01_09635</name>
</gene>
<dbReference type="RefSeq" id="WP_187533740.1">
    <property type="nucleotide sequence ID" value="NZ_CBCSHU010000005.1"/>
</dbReference>
<protein>
    <recommendedName>
        <fullName evidence="4">Zinc ribbon domain-containing protein</fullName>
    </recommendedName>
</protein>
<feature type="transmembrane region" description="Helical" evidence="1">
    <location>
        <begin position="166"/>
        <end position="186"/>
    </location>
</feature>
<reference evidence="2 3" key="1">
    <citation type="submission" date="2020-08" db="EMBL/GenBank/DDBJ databases">
        <title>Genome sequence of Erysipelothrix inopinata DSM 15511T.</title>
        <authorList>
            <person name="Hyun D.-W."/>
            <person name="Bae J.-W."/>
        </authorList>
    </citation>
    <scope>NUCLEOTIDE SEQUENCE [LARGE SCALE GENOMIC DNA]</scope>
    <source>
        <strain evidence="2 3">DSM 15511</strain>
    </source>
</reference>
<keyword evidence="1" id="KW-0472">Membrane</keyword>
<accession>A0A7G9RYE1</accession>
<dbReference type="EMBL" id="CP060715">
    <property type="protein sequence ID" value="QNN60616.1"/>
    <property type="molecule type" value="Genomic_DNA"/>
</dbReference>
<evidence type="ECO:0008006" key="4">
    <source>
        <dbReference type="Google" id="ProtNLM"/>
    </source>
</evidence>
<feature type="transmembrane region" description="Helical" evidence="1">
    <location>
        <begin position="108"/>
        <end position="129"/>
    </location>
</feature>
<evidence type="ECO:0000313" key="2">
    <source>
        <dbReference type="EMBL" id="QNN60616.1"/>
    </source>
</evidence>
<feature type="transmembrane region" description="Helical" evidence="1">
    <location>
        <begin position="192"/>
        <end position="213"/>
    </location>
</feature>
<name>A0A7G9RYE1_9FIRM</name>
<sequence length="223" mass="25466">MKTCQHCQVDVYDNHECCPLCGHSVGEKGESPFQYIEYQENPNQQAFNIRKVSRLLMAFISIVAVVVNLLTLHVNSFYWSPIVVVSCLYANVFLFDTFNKHKKFGRRIINNYVFFVVMCIVIDVMNGFIGWSIVFIFPLMGTMVSVLCMMSLLLNRDKYQDKISDVLIMIGLNLFPIVVCLIHGSPVIWPSVAALTGAILIVIIMISISYSNFRLEVSKRLHR</sequence>
<keyword evidence="3" id="KW-1185">Reference proteome</keyword>
<evidence type="ECO:0000256" key="1">
    <source>
        <dbReference type="SAM" id="Phobius"/>
    </source>
</evidence>
<dbReference type="InterPro" id="IPR046283">
    <property type="entry name" value="DUF6320"/>
</dbReference>
<dbReference type="KEGG" id="eio:H9L01_09635"/>
<organism evidence="2 3">
    <name type="scientific">Erysipelothrix inopinata</name>
    <dbReference type="NCBI Taxonomy" id="225084"/>
    <lineage>
        <taxon>Bacteria</taxon>
        <taxon>Bacillati</taxon>
        <taxon>Bacillota</taxon>
        <taxon>Erysipelotrichia</taxon>
        <taxon>Erysipelotrichales</taxon>
        <taxon>Erysipelotrichaceae</taxon>
        <taxon>Erysipelothrix</taxon>
    </lineage>
</organism>
<feature type="transmembrane region" description="Helical" evidence="1">
    <location>
        <begin position="55"/>
        <end position="72"/>
    </location>
</feature>
<keyword evidence="1" id="KW-0812">Transmembrane</keyword>
<evidence type="ECO:0000313" key="3">
    <source>
        <dbReference type="Proteomes" id="UP000515928"/>
    </source>
</evidence>
<keyword evidence="1" id="KW-1133">Transmembrane helix</keyword>
<dbReference type="Pfam" id="PF19845">
    <property type="entry name" value="DUF6320"/>
    <property type="match status" value="1"/>
</dbReference>
<feature type="transmembrane region" description="Helical" evidence="1">
    <location>
        <begin position="78"/>
        <end position="96"/>
    </location>
</feature>
<proteinExistence type="predicted"/>